<keyword evidence="4 6" id="KW-1133">Transmembrane helix</keyword>
<dbReference type="GO" id="GO:0055085">
    <property type="term" value="P:transmembrane transport"/>
    <property type="evidence" value="ECO:0007669"/>
    <property type="project" value="TreeGrafter"/>
</dbReference>
<dbReference type="Proteomes" id="UP000241167">
    <property type="component" value="Unassembled WGS sequence"/>
</dbReference>
<feature type="transmembrane region" description="Helical" evidence="6">
    <location>
        <begin position="90"/>
        <end position="110"/>
    </location>
</feature>
<accession>A0A2P7QKN6</accession>
<keyword evidence="8" id="KW-1185">Reference proteome</keyword>
<dbReference type="EMBL" id="PXYI01000006">
    <property type="protein sequence ID" value="PSJ38523.1"/>
    <property type="molecule type" value="Genomic_DNA"/>
</dbReference>
<dbReference type="PANTHER" id="PTHR21716:SF62">
    <property type="entry name" value="TRANSPORT PROTEIN YDBI-RELATED"/>
    <property type="match status" value="1"/>
</dbReference>
<evidence type="ECO:0000313" key="7">
    <source>
        <dbReference type="EMBL" id="PSJ38523.1"/>
    </source>
</evidence>
<dbReference type="AlphaFoldDB" id="A0A2P7QKN6"/>
<dbReference type="GO" id="GO:0016020">
    <property type="term" value="C:membrane"/>
    <property type="evidence" value="ECO:0007669"/>
    <property type="project" value="UniProtKB-SubCell"/>
</dbReference>
<comment type="subcellular location">
    <subcellularLocation>
        <location evidence="1">Membrane</location>
        <topology evidence="1">Multi-pass membrane protein</topology>
    </subcellularLocation>
</comment>
<evidence type="ECO:0000256" key="4">
    <source>
        <dbReference type="ARBA" id="ARBA00022989"/>
    </source>
</evidence>
<feature type="transmembrane region" description="Helical" evidence="6">
    <location>
        <begin position="260"/>
        <end position="287"/>
    </location>
</feature>
<evidence type="ECO:0000256" key="5">
    <source>
        <dbReference type="ARBA" id="ARBA00023136"/>
    </source>
</evidence>
<feature type="transmembrane region" description="Helical" evidence="6">
    <location>
        <begin position="66"/>
        <end position="84"/>
    </location>
</feature>
<evidence type="ECO:0000256" key="6">
    <source>
        <dbReference type="SAM" id="Phobius"/>
    </source>
</evidence>
<dbReference type="PANTHER" id="PTHR21716">
    <property type="entry name" value="TRANSMEMBRANE PROTEIN"/>
    <property type="match status" value="1"/>
</dbReference>
<gene>
    <name evidence="7" type="ORF">C7I55_19035</name>
</gene>
<feature type="transmembrane region" description="Helical" evidence="6">
    <location>
        <begin position="196"/>
        <end position="219"/>
    </location>
</feature>
<feature type="transmembrane region" description="Helical" evidence="6">
    <location>
        <begin position="117"/>
        <end position="140"/>
    </location>
</feature>
<evidence type="ECO:0000313" key="8">
    <source>
        <dbReference type="Proteomes" id="UP000241167"/>
    </source>
</evidence>
<sequence>MAASRPLCPPAGTSAVHRSQAPIPACGTARVHARPAVMPNFSEQADQISHETPPMPATRDTFERRTFRATVIVLATLAAAYVLWQLVDLLLLLFACTLVALILLTITNAIRRRTRLPFAIALGVSVLGLLAIVGGAFTFFGTTLQGEFAELATRLPAAWADVEARLRGSTTGAALLERAQGLAPSGQTLVNAVTKALAAVGGALSGLAIVLVGGLYLAAQPTLYAGGLLRLVPTASRGQVAETLDAVTVSLRNWLKGQALGMIFVGIATGFGLWLIGVPAAWAIGLVAGMAEFVPYLGIFVAVIPATVLGFGQGTDTGLWTIAVLIGVQQLQGNLVMPLLQNKMVDLPPAITIFGIIAAGILFGVAGVLLATPLTIVVLVMVRRLYLGEEKHEVLASGDAPPPPPPPTTSGD</sequence>
<protein>
    <submittedName>
        <fullName evidence="7">AI-2E family transporter</fullName>
    </submittedName>
</protein>
<keyword evidence="5 6" id="KW-0472">Membrane</keyword>
<comment type="caution">
    <text evidence="7">The sequence shown here is derived from an EMBL/GenBank/DDBJ whole genome shotgun (WGS) entry which is preliminary data.</text>
</comment>
<feature type="transmembrane region" description="Helical" evidence="6">
    <location>
        <begin position="293"/>
        <end position="312"/>
    </location>
</feature>
<keyword evidence="3 6" id="KW-0812">Transmembrane</keyword>
<comment type="similarity">
    <text evidence="2">Belongs to the autoinducer-2 exporter (AI-2E) (TC 2.A.86) family.</text>
</comment>
<reference evidence="7 8" key="1">
    <citation type="submission" date="2018-03" db="EMBL/GenBank/DDBJ databases">
        <title>The draft genome of Sphingosinicella sp. GL-C-18.</title>
        <authorList>
            <person name="Liu L."/>
            <person name="Li L."/>
            <person name="Liang L."/>
            <person name="Zhang X."/>
            <person name="Wang T."/>
        </authorList>
    </citation>
    <scope>NUCLEOTIDE SEQUENCE [LARGE SCALE GENOMIC DNA]</scope>
    <source>
        <strain evidence="7 8">GL-C-18</strain>
    </source>
</reference>
<feature type="transmembrane region" description="Helical" evidence="6">
    <location>
        <begin position="319"/>
        <end position="340"/>
    </location>
</feature>
<name>A0A2P7QKN6_9SPHN</name>
<organism evidence="7 8">
    <name type="scientific">Allosphingosinicella deserti</name>
    <dbReference type="NCBI Taxonomy" id="2116704"/>
    <lineage>
        <taxon>Bacteria</taxon>
        <taxon>Pseudomonadati</taxon>
        <taxon>Pseudomonadota</taxon>
        <taxon>Alphaproteobacteria</taxon>
        <taxon>Sphingomonadales</taxon>
        <taxon>Sphingomonadaceae</taxon>
        <taxon>Allosphingosinicella</taxon>
    </lineage>
</organism>
<evidence type="ECO:0000256" key="1">
    <source>
        <dbReference type="ARBA" id="ARBA00004141"/>
    </source>
</evidence>
<dbReference type="Pfam" id="PF01594">
    <property type="entry name" value="AI-2E_transport"/>
    <property type="match status" value="1"/>
</dbReference>
<dbReference type="InterPro" id="IPR002549">
    <property type="entry name" value="AI-2E-like"/>
</dbReference>
<evidence type="ECO:0000256" key="2">
    <source>
        <dbReference type="ARBA" id="ARBA00009773"/>
    </source>
</evidence>
<evidence type="ECO:0000256" key="3">
    <source>
        <dbReference type="ARBA" id="ARBA00022692"/>
    </source>
</evidence>
<proteinExistence type="inferred from homology"/>
<feature type="transmembrane region" description="Helical" evidence="6">
    <location>
        <begin position="352"/>
        <end position="382"/>
    </location>
</feature>